<dbReference type="InterPro" id="IPR005337">
    <property type="entry name" value="RapZ-like"/>
</dbReference>
<dbReference type="PANTHER" id="PTHR30448">
    <property type="entry name" value="RNASE ADAPTER PROTEIN RAPZ"/>
    <property type="match status" value="1"/>
</dbReference>
<accession>A0ABP9D143</accession>
<dbReference type="Proteomes" id="UP001501265">
    <property type="component" value="Unassembled WGS sequence"/>
</dbReference>
<evidence type="ECO:0000259" key="1">
    <source>
        <dbReference type="Pfam" id="PF22740"/>
    </source>
</evidence>
<organism evidence="2 3">
    <name type="scientific">Streptomyces ziwulingensis</name>
    <dbReference type="NCBI Taxonomy" id="1045501"/>
    <lineage>
        <taxon>Bacteria</taxon>
        <taxon>Bacillati</taxon>
        <taxon>Actinomycetota</taxon>
        <taxon>Actinomycetes</taxon>
        <taxon>Kitasatosporales</taxon>
        <taxon>Streptomycetaceae</taxon>
        <taxon>Streptomyces</taxon>
    </lineage>
</organism>
<protein>
    <recommendedName>
        <fullName evidence="1">RapZ C-terminal domain-containing protein</fullName>
    </recommendedName>
</protein>
<keyword evidence="3" id="KW-1185">Reference proteome</keyword>
<dbReference type="InterPro" id="IPR053931">
    <property type="entry name" value="RapZ_C"/>
</dbReference>
<comment type="caution">
    <text evidence="2">The sequence shown here is derived from an EMBL/GenBank/DDBJ whole genome shotgun (WGS) entry which is preliminary data.</text>
</comment>
<reference evidence="3" key="1">
    <citation type="journal article" date="2019" name="Int. J. Syst. Evol. Microbiol.">
        <title>The Global Catalogue of Microorganisms (GCM) 10K type strain sequencing project: providing services to taxonomists for standard genome sequencing and annotation.</title>
        <authorList>
            <consortium name="The Broad Institute Genomics Platform"/>
            <consortium name="The Broad Institute Genome Sequencing Center for Infectious Disease"/>
            <person name="Wu L."/>
            <person name="Ma J."/>
        </authorList>
    </citation>
    <scope>NUCLEOTIDE SEQUENCE [LARGE SCALE GENOMIC DNA]</scope>
    <source>
        <strain evidence="3">JCM 18081</strain>
    </source>
</reference>
<evidence type="ECO:0000313" key="3">
    <source>
        <dbReference type="Proteomes" id="UP001501265"/>
    </source>
</evidence>
<dbReference type="EMBL" id="BAABIG010000089">
    <property type="protein sequence ID" value="GAA4824069.1"/>
    <property type="molecule type" value="Genomic_DNA"/>
</dbReference>
<sequence length="126" mass="14207">MAAVEIVSFGFLHAPAPEADIVLDLRRAFRDPHVDPRMRELTGRDRLVRRTVLRTRGVRRLLRATVRQVQAYAEGPGAGQIDLGSGCAGGRHRSVVVADKLARRLRRRGHTITVIHRDLHRPVVQR</sequence>
<dbReference type="PANTHER" id="PTHR30448:SF0">
    <property type="entry name" value="RNASE ADAPTER PROTEIN RAPZ"/>
    <property type="match status" value="1"/>
</dbReference>
<dbReference type="Pfam" id="PF22740">
    <property type="entry name" value="PapZ_C"/>
    <property type="match status" value="1"/>
</dbReference>
<proteinExistence type="predicted"/>
<feature type="domain" description="RapZ C-terminal" evidence="1">
    <location>
        <begin position="3"/>
        <end position="120"/>
    </location>
</feature>
<gene>
    <name evidence="2" type="ORF">GCM10023220_67300</name>
</gene>
<dbReference type="RefSeq" id="WP_345624479.1">
    <property type="nucleotide sequence ID" value="NZ_BAABIG010000089.1"/>
</dbReference>
<name>A0ABP9D143_9ACTN</name>
<evidence type="ECO:0000313" key="2">
    <source>
        <dbReference type="EMBL" id="GAA4824069.1"/>
    </source>
</evidence>